<proteinExistence type="predicted"/>
<dbReference type="EMBL" id="FUFA01000002">
    <property type="protein sequence ID" value="SPM33489.1"/>
    <property type="molecule type" value="Genomic_DNA"/>
</dbReference>
<dbReference type="STRING" id="1841860.GCA_900157375_01294"/>
<keyword evidence="2" id="KW-1185">Reference proteome</keyword>
<reference evidence="1 2" key="1">
    <citation type="submission" date="2017-01" db="EMBL/GenBank/DDBJ databases">
        <authorList>
            <consortium name="Urmite Genomes"/>
        </authorList>
    </citation>
    <scope>NUCLEOTIDE SEQUENCE [LARGE SCALE GENOMIC DNA]</scope>
    <source>
        <strain evidence="1 2">AB57</strain>
    </source>
</reference>
<protein>
    <submittedName>
        <fullName evidence="1">Mycobacterium rhizamassiliense ORFan</fullName>
    </submittedName>
</protein>
<dbReference type="Proteomes" id="UP000240988">
    <property type="component" value="Unassembled WGS sequence"/>
</dbReference>
<dbReference type="AlphaFoldDB" id="A0A2U3NPP1"/>
<evidence type="ECO:0000313" key="2">
    <source>
        <dbReference type="Proteomes" id="UP000240988"/>
    </source>
</evidence>
<organism evidence="1 2">
    <name type="scientific">Mycobacterium rhizamassiliense</name>
    <dbReference type="NCBI Taxonomy" id="1841860"/>
    <lineage>
        <taxon>Bacteria</taxon>
        <taxon>Bacillati</taxon>
        <taxon>Actinomycetota</taxon>
        <taxon>Actinomycetes</taxon>
        <taxon>Mycobacteriales</taxon>
        <taxon>Mycobacteriaceae</taxon>
        <taxon>Mycobacterium</taxon>
    </lineage>
</organism>
<evidence type="ECO:0000313" key="1">
    <source>
        <dbReference type="EMBL" id="SPM33489.1"/>
    </source>
</evidence>
<gene>
    <name evidence="1" type="ORF">MRAB57_1293</name>
</gene>
<sequence length="40" mass="3713">MSRVTAKVVVALIVALTAVGTSGYGAAPAAPSTGPNAATA</sequence>
<accession>A0A2U3NPP1</accession>
<name>A0A2U3NPP1_9MYCO</name>